<protein>
    <submittedName>
        <fullName evidence="1">Uncharacterized protein</fullName>
    </submittedName>
</protein>
<organism evidence="1 2">
    <name type="scientific">Pristionchus pacificus</name>
    <name type="common">Parasitic nematode worm</name>
    <dbReference type="NCBI Taxonomy" id="54126"/>
    <lineage>
        <taxon>Eukaryota</taxon>
        <taxon>Metazoa</taxon>
        <taxon>Ecdysozoa</taxon>
        <taxon>Nematoda</taxon>
        <taxon>Chromadorea</taxon>
        <taxon>Rhabditida</taxon>
        <taxon>Rhabditina</taxon>
        <taxon>Diplogasteromorpha</taxon>
        <taxon>Diplogasteroidea</taxon>
        <taxon>Neodiplogasteridae</taxon>
        <taxon>Pristionchus</taxon>
    </lineage>
</organism>
<dbReference type="EnsemblMetazoa" id="PPA46405.1">
    <property type="protein sequence ID" value="PPA46405.1"/>
    <property type="gene ID" value="WBGene00284774"/>
</dbReference>
<keyword evidence="2" id="KW-1185">Reference proteome</keyword>
<reference evidence="2" key="1">
    <citation type="journal article" date="2008" name="Nat. Genet.">
        <title>The Pristionchus pacificus genome provides a unique perspective on nematode lifestyle and parasitism.</title>
        <authorList>
            <person name="Dieterich C."/>
            <person name="Clifton S.W."/>
            <person name="Schuster L.N."/>
            <person name="Chinwalla A."/>
            <person name="Delehaunty K."/>
            <person name="Dinkelacker I."/>
            <person name="Fulton L."/>
            <person name="Fulton R."/>
            <person name="Godfrey J."/>
            <person name="Minx P."/>
            <person name="Mitreva M."/>
            <person name="Roeseler W."/>
            <person name="Tian H."/>
            <person name="Witte H."/>
            <person name="Yang S.P."/>
            <person name="Wilson R.K."/>
            <person name="Sommer R.J."/>
        </authorList>
    </citation>
    <scope>NUCLEOTIDE SEQUENCE [LARGE SCALE GENOMIC DNA]</scope>
    <source>
        <strain evidence="2">PS312</strain>
    </source>
</reference>
<dbReference type="AlphaFoldDB" id="A0A2A6BUA6"/>
<gene>
    <name evidence="1" type="primary">WBGene00284774</name>
</gene>
<dbReference type="Proteomes" id="UP000005239">
    <property type="component" value="Unassembled WGS sequence"/>
</dbReference>
<evidence type="ECO:0000313" key="2">
    <source>
        <dbReference type="Proteomes" id="UP000005239"/>
    </source>
</evidence>
<evidence type="ECO:0000313" key="1">
    <source>
        <dbReference type="EnsemblMetazoa" id="PPA46405.1"/>
    </source>
</evidence>
<reference evidence="1" key="2">
    <citation type="submission" date="2022-06" db="UniProtKB">
        <authorList>
            <consortium name="EnsemblMetazoa"/>
        </authorList>
    </citation>
    <scope>IDENTIFICATION</scope>
    <source>
        <strain evidence="1">PS312</strain>
    </source>
</reference>
<proteinExistence type="predicted"/>
<name>A0A2A6BUA6_PRIPA</name>
<accession>A0A2A6BUA6</accession>
<sequence length="63" mass="7215">MFIEESVFRGIISLEMEWNETGQMRTQIFEKMTEVTKPASPSPTVPLTSSYDFPTNKKQCLAL</sequence>
<accession>A0A8R1V4G1</accession>